<evidence type="ECO:0000256" key="1">
    <source>
        <dbReference type="SAM" id="MobiDB-lite"/>
    </source>
</evidence>
<feature type="compositionally biased region" description="Polar residues" evidence="1">
    <location>
        <begin position="235"/>
        <end position="244"/>
    </location>
</feature>
<proteinExistence type="predicted"/>
<feature type="region of interest" description="Disordered" evidence="1">
    <location>
        <begin position="648"/>
        <end position="671"/>
    </location>
</feature>
<dbReference type="InterPro" id="IPR021264">
    <property type="entry name" value="AFUB_079030/YDR124W-like"/>
</dbReference>
<feature type="region of interest" description="Disordered" evidence="1">
    <location>
        <begin position="215"/>
        <end position="268"/>
    </location>
</feature>
<dbReference type="PANTHER" id="PTHR36102">
    <property type="entry name" value="CHROMOSOME 10, WHOLE GENOME SHOTGUN SEQUENCE"/>
    <property type="match status" value="1"/>
</dbReference>
<dbReference type="EMBL" id="ML979136">
    <property type="protein sequence ID" value="KAF1915361.1"/>
    <property type="molecule type" value="Genomic_DNA"/>
</dbReference>
<feature type="compositionally biased region" description="Basic and acidic residues" evidence="1">
    <location>
        <begin position="27"/>
        <end position="36"/>
    </location>
</feature>
<sequence length="834" mass="91628">MARTAGAQAGSSAPKDRAISLPPSKGQSRDKSDFGKDPWAFEFVDFDATVNSKAFMPSDSAEGTSQPTLRSQLVAHFSSEREEMNKATPAPPTKAAVVPEEEDDVAIPTPIGEIVACELVAEDRDGRVEYIYRPICGFEHLAKTSSIAQEPRWKSPTFGGTADTLPPAYHPGAASEQPRVPDVAEHHLSHTTGTTRFNATKVAHPEASLGIVSPKVKPEPQHVTKNVPSLKRTRSIAQRQSQPRQVREASNTEDNDDEYGEERTVKTEDSKTFHVGDIEQLKIFFRNRIDELTMKPVRSMLTAWVKQLEPKRKGLHGPYHKLLPAEAPKDTPPWWPQTVPYSEPAHLDKDGLLTLAVDILLQHRDTPADEFKRRMAWTHKLRRIAELEVEMTPAEAYSSSRNLDFSTAMKNRAEEKILPSLFDVSQSYEDHVNQYELWNYENMTKAPRGKSITWHFIPKPPKSQGNRIKRQRPAERKRAQPKPTVIVESSGTSGDDTEPDDTMFKIATRLLNIHEAKEARRAARAAAKQVVARGRVPVPVSRERATAPLPAPATTFPPSPSLAPVKTKAKLATPTPQPQIEQNEVGTEASSSFDGSTTHARLQKDTSGVVNIMPDTQANRDRSNTPAHVKRVQNPNHQINDTTAVFTDDNTDAAKGGSPMESGQHAQGSGPDAQIVHNAMRYDTNAQLAADENDAKGGGFLPSDVGTQFHYSGNTLGFHPQRTAYANAIADFNSLPSSRPSSSTNASALSFPNLTNQPFADAQQLTMLNNVFPNHMDQLCFVANASLNDMDYPYATDALFNNTEANSSSAPSPQVPASFSGLSYEYGFTGSHGY</sequence>
<accession>A0A6A5QHV7</accession>
<dbReference type="PANTHER" id="PTHR36102:SF1">
    <property type="entry name" value="YDR124W-LIKE HELICAL BUNDLE DOMAIN-CONTAINING PROTEIN"/>
    <property type="match status" value="1"/>
</dbReference>
<feature type="compositionally biased region" description="Acidic residues" evidence="1">
    <location>
        <begin position="251"/>
        <end position="260"/>
    </location>
</feature>
<feature type="region of interest" description="Disordered" evidence="1">
    <location>
        <begin position="457"/>
        <end position="500"/>
    </location>
</feature>
<evidence type="ECO:0000259" key="2">
    <source>
        <dbReference type="Pfam" id="PF11001"/>
    </source>
</evidence>
<dbReference type="Pfam" id="PF11001">
    <property type="entry name" value="AFUB_07903_YDR124W_hel"/>
    <property type="match status" value="1"/>
</dbReference>
<keyword evidence="4" id="KW-1185">Reference proteome</keyword>
<reference evidence="3" key="1">
    <citation type="journal article" date="2020" name="Stud. Mycol.">
        <title>101 Dothideomycetes genomes: a test case for predicting lifestyles and emergence of pathogens.</title>
        <authorList>
            <person name="Haridas S."/>
            <person name="Albert R."/>
            <person name="Binder M."/>
            <person name="Bloem J."/>
            <person name="Labutti K."/>
            <person name="Salamov A."/>
            <person name="Andreopoulos B."/>
            <person name="Baker S."/>
            <person name="Barry K."/>
            <person name="Bills G."/>
            <person name="Bluhm B."/>
            <person name="Cannon C."/>
            <person name="Castanera R."/>
            <person name="Culley D."/>
            <person name="Daum C."/>
            <person name="Ezra D."/>
            <person name="Gonzalez J."/>
            <person name="Henrissat B."/>
            <person name="Kuo A."/>
            <person name="Liang C."/>
            <person name="Lipzen A."/>
            <person name="Lutzoni F."/>
            <person name="Magnuson J."/>
            <person name="Mondo S."/>
            <person name="Nolan M."/>
            <person name="Ohm R."/>
            <person name="Pangilinan J."/>
            <person name="Park H.-J."/>
            <person name="Ramirez L."/>
            <person name="Alfaro M."/>
            <person name="Sun H."/>
            <person name="Tritt A."/>
            <person name="Yoshinaga Y."/>
            <person name="Zwiers L.-H."/>
            <person name="Turgeon B."/>
            <person name="Goodwin S."/>
            <person name="Spatafora J."/>
            <person name="Crous P."/>
            <person name="Grigoriev I."/>
        </authorList>
    </citation>
    <scope>NUCLEOTIDE SEQUENCE</scope>
    <source>
        <strain evidence="3">HMLAC05119</strain>
    </source>
</reference>
<feature type="region of interest" description="Disordered" evidence="1">
    <location>
        <begin position="1"/>
        <end position="36"/>
    </location>
</feature>
<feature type="compositionally biased region" description="Polar residues" evidence="1">
    <location>
        <begin position="578"/>
        <end position="601"/>
    </location>
</feature>
<organism evidence="3 4">
    <name type="scientific">Ampelomyces quisqualis</name>
    <name type="common">Powdery mildew agent</name>
    <dbReference type="NCBI Taxonomy" id="50730"/>
    <lineage>
        <taxon>Eukaryota</taxon>
        <taxon>Fungi</taxon>
        <taxon>Dikarya</taxon>
        <taxon>Ascomycota</taxon>
        <taxon>Pezizomycotina</taxon>
        <taxon>Dothideomycetes</taxon>
        <taxon>Pleosporomycetidae</taxon>
        <taxon>Pleosporales</taxon>
        <taxon>Pleosporineae</taxon>
        <taxon>Phaeosphaeriaceae</taxon>
        <taxon>Ampelomyces</taxon>
    </lineage>
</organism>
<evidence type="ECO:0000313" key="4">
    <source>
        <dbReference type="Proteomes" id="UP000800096"/>
    </source>
</evidence>
<dbReference type="OrthoDB" id="5338458at2759"/>
<name>A0A6A5QHV7_AMPQU</name>
<dbReference type="InterPro" id="IPR047092">
    <property type="entry name" value="AFUB_07903/YDR124W-like_hel"/>
</dbReference>
<dbReference type="AlphaFoldDB" id="A0A6A5QHV7"/>
<feature type="domain" description="Subtelomeric hrmA-associated cluster protein AFUB-079030/YDR124W-like helical bundle" evidence="2">
    <location>
        <begin position="275"/>
        <end position="425"/>
    </location>
</feature>
<dbReference type="Proteomes" id="UP000800096">
    <property type="component" value="Unassembled WGS sequence"/>
</dbReference>
<evidence type="ECO:0000313" key="3">
    <source>
        <dbReference type="EMBL" id="KAF1915361.1"/>
    </source>
</evidence>
<protein>
    <recommendedName>
        <fullName evidence="2">Subtelomeric hrmA-associated cluster protein AFUB-079030/YDR124W-like helical bundle domain-containing protein</fullName>
    </recommendedName>
</protein>
<feature type="region of interest" description="Disordered" evidence="1">
    <location>
        <begin position="573"/>
        <end position="601"/>
    </location>
</feature>
<gene>
    <name evidence="3" type="ORF">BDU57DRAFT_539723</name>
</gene>